<evidence type="ECO:0000256" key="9">
    <source>
        <dbReference type="ARBA" id="ARBA00077607"/>
    </source>
</evidence>
<dbReference type="GO" id="GO:0043197">
    <property type="term" value="C:dendritic spine"/>
    <property type="evidence" value="ECO:0007669"/>
    <property type="project" value="TreeGrafter"/>
</dbReference>
<protein>
    <recommendedName>
        <fullName evidence="8">Amyloid-beta A4 precursor protein-binding family A member 3</fullName>
    </recommendedName>
    <alternativeName>
        <fullName evidence="10">Adapter protein X11gamma</fullName>
    </alternativeName>
    <alternativeName>
        <fullName evidence="9">Neuron-specific X11L2 protein</fullName>
    </alternativeName>
    <alternativeName>
        <fullName evidence="11">Neuronal Munc18-1-interacting protein 3</fullName>
    </alternativeName>
</protein>
<dbReference type="InterPro" id="IPR006020">
    <property type="entry name" value="PTB/PI_dom"/>
</dbReference>
<evidence type="ECO:0000256" key="12">
    <source>
        <dbReference type="SAM" id="MobiDB-lite"/>
    </source>
</evidence>
<dbReference type="PROSITE" id="PS01179">
    <property type="entry name" value="PID"/>
    <property type="match status" value="1"/>
</dbReference>
<comment type="function">
    <text evidence="7">May modulate processing of the amyloid-beta precursor protein (APP) and hence formation of APP-beta. May enhance the activity of HIF1A in macrophages by inhibiting the activity of HIF1AN.</text>
</comment>
<dbReference type="GO" id="GO:0005886">
    <property type="term" value="C:plasma membrane"/>
    <property type="evidence" value="ECO:0007669"/>
    <property type="project" value="TreeGrafter"/>
</dbReference>
<dbReference type="PROSITE" id="PS50106">
    <property type="entry name" value="PDZ"/>
    <property type="match status" value="2"/>
</dbReference>
<dbReference type="GO" id="GO:0007268">
    <property type="term" value="P:chemical synaptic transmission"/>
    <property type="evidence" value="ECO:0007669"/>
    <property type="project" value="TreeGrafter"/>
</dbReference>
<dbReference type="EMBL" id="JANPWB010000016">
    <property type="protein sequence ID" value="KAJ1085188.1"/>
    <property type="molecule type" value="Genomic_DNA"/>
</dbReference>
<feature type="region of interest" description="Disordered" evidence="12">
    <location>
        <begin position="220"/>
        <end position="240"/>
    </location>
</feature>
<keyword evidence="3" id="KW-0963">Cytoplasm</keyword>
<dbReference type="SMART" id="SM00462">
    <property type="entry name" value="PTB"/>
    <property type="match status" value="1"/>
</dbReference>
<feature type="domain" description="PDZ" evidence="14">
    <location>
        <begin position="774"/>
        <end position="851"/>
    </location>
</feature>
<dbReference type="FunFam" id="2.30.42.10:FF:000007">
    <property type="entry name" value="Amyloid beta A4 protein-binding family A member"/>
    <property type="match status" value="1"/>
</dbReference>
<evidence type="ECO:0000256" key="2">
    <source>
        <dbReference type="ARBA" id="ARBA00022448"/>
    </source>
</evidence>
<keyword evidence="2" id="KW-0813">Transport</keyword>
<dbReference type="CDD" id="cd06793">
    <property type="entry name" value="PDZ2_APBA1_3-like"/>
    <property type="match status" value="1"/>
</dbReference>
<evidence type="ECO:0000313" key="16">
    <source>
        <dbReference type="Proteomes" id="UP001066276"/>
    </source>
</evidence>
<dbReference type="FunFam" id="2.30.42.10:FF:000017">
    <property type="entry name" value="Amyloid beta A4 protein-binding family A member 1"/>
    <property type="match status" value="1"/>
</dbReference>
<dbReference type="SUPFAM" id="SSF50156">
    <property type="entry name" value="PDZ domain-like"/>
    <property type="match status" value="2"/>
</dbReference>
<evidence type="ECO:0000256" key="6">
    <source>
        <dbReference type="ARBA" id="ARBA00022990"/>
    </source>
</evidence>
<dbReference type="AlphaFoldDB" id="A0AAV7L760"/>
<evidence type="ECO:0000256" key="1">
    <source>
        <dbReference type="ARBA" id="ARBA00004556"/>
    </source>
</evidence>
<dbReference type="PANTHER" id="PTHR12345:SF9">
    <property type="entry name" value="AMYLOID-BETA A4 PRECURSOR PROTEIN-BINDING FAMILY A MEMBER 3"/>
    <property type="match status" value="1"/>
</dbReference>
<feature type="domain" description="PID" evidence="13">
    <location>
        <begin position="504"/>
        <end position="654"/>
    </location>
</feature>
<gene>
    <name evidence="15" type="ORF">NDU88_005321</name>
</gene>
<dbReference type="Pfam" id="PF00595">
    <property type="entry name" value="PDZ"/>
    <property type="match status" value="2"/>
</dbReference>
<evidence type="ECO:0000256" key="8">
    <source>
        <dbReference type="ARBA" id="ARBA00067675"/>
    </source>
</evidence>
<evidence type="ECO:0000256" key="11">
    <source>
        <dbReference type="ARBA" id="ARBA00083043"/>
    </source>
</evidence>
<dbReference type="PANTHER" id="PTHR12345">
    <property type="entry name" value="SYNTENIN RELATED"/>
    <property type="match status" value="1"/>
</dbReference>
<keyword evidence="4" id="KW-0597">Phosphoprotein</keyword>
<keyword evidence="6" id="KW-0007">Acetylation</keyword>
<feature type="region of interest" description="Disordered" evidence="12">
    <location>
        <begin position="434"/>
        <end position="454"/>
    </location>
</feature>
<dbReference type="InterPro" id="IPR036034">
    <property type="entry name" value="PDZ_sf"/>
</dbReference>
<dbReference type="GO" id="GO:0001540">
    <property type="term" value="F:amyloid-beta binding"/>
    <property type="evidence" value="ECO:0007669"/>
    <property type="project" value="TreeGrafter"/>
</dbReference>
<feature type="domain" description="PDZ" evidence="14">
    <location>
        <begin position="684"/>
        <end position="756"/>
    </location>
</feature>
<dbReference type="Proteomes" id="UP001066276">
    <property type="component" value="Chromosome 12"/>
</dbReference>
<reference evidence="15" key="1">
    <citation type="journal article" date="2022" name="bioRxiv">
        <title>Sequencing and chromosome-scale assembly of the giantPleurodeles waltlgenome.</title>
        <authorList>
            <person name="Brown T."/>
            <person name="Elewa A."/>
            <person name="Iarovenko S."/>
            <person name="Subramanian E."/>
            <person name="Araus A.J."/>
            <person name="Petzold A."/>
            <person name="Susuki M."/>
            <person name="Suzuki K.-i.T."/>
            <person name="Hayashi T."/>
            <person name="Toyoda A."/>
            <person name="Oliveira C."/>
            <person name="Osipova E."/>
            <person name="Leigh N.D."/>
            <person name="Simon A."/>
            <person name="Yun M.H."/>
        </authorList>
    </citation>
    <scope>NUCLEOTIDE SEQUENCE</scope>
    <source>
        <strain evidence="15">20211129_DDA</strain>
        <tissue evidence="15">Liver</tissue>
    </source>
</reference>
<dbReference type="Pfam" id="PF00640">
    <property type="entry name" value="PID"/>
    <property type="match status" value="1"/>
</dbReference>
<dbReference type="Gene3D" id="2.30.42.10">
    <property type="match status" value="2"/>
</dbReference>
<comment type="caution">
    <text evidence="15">The sequence shown here is derived from an EMBL/GenBank/DDBJ whole genome shotgun (WGS) entry which is preliminary data.</text>
</comment>
<name>A0AAV7L760_PLEWA</name>
<dbReference type="GO" id="GO:0048471">
    <property type="term" value="C:perinuclear region of cytoplasm"/>
    <property type="evidence" value="ECO:0007669"/>
    <property type="project" value="UniProtKB-SubCell"/>
</dbReference>
<accession>A0AAV7L760</accession>
<organism evidence="15 16">
    <name type="scientific">Pleurodeles waltl</name>
    <name type="common">Iberian ribbed newt</name>
    <dbReference type="NCBI Taxonomy" id="8319"/>
    <lineage>
        <taxon>Eukaryota</taxon>
        <taxon>Metazoa</taxon>
        <taxon>Chordata</taxon>
        <taxon>Craniata</taxon>
        <taxon>Vertebrata</taxon>
        <taxon>Euteleostomi</taxon>
        <taxon>Amphibia</taxon>
        <taxon>Batrachia</taxon>
        <taxon>Caudata</taxon>
        <taxon>Salamandroidea</taxon>
        <taxon>Salamandridae</taxon>
        <taxon>Pleurodelinae</taxon>
        <taxon>Pleurodeles</taxon>
    </lineage>
</organism>
<dbReference type="InterPro" id="IPR011993">
    <property type="entry name" value="PH-like_dom_sf"/>
</dbReference>
<dbReference type="SUPFAM" id="SSF50729">
    <property type="entry name" value="PH domain-like"/>
    <property type="match status" value="1"/>
</dbReference>
<evidence type="ECO:0000259" key="13">
    <source>
        <dbReference type="PROSITE" id="PS01179"/>
    </source>
</evidence>
<dbReference type="InterPro" id="IPR001478">
    <property type="entry name" value="PDZ"/>
</dbReference>
<comment type="subcellular location">
    <subcellularLocation>
        <location evidence="1">Cytoplasm</location>
        <location evidence="1">Perinuclear region</location>
    </subcellularLocation>
</comment>
<dbReference type="CDD" id="cd01208">
    <property type="entry name" value="PTB_X11"/>
    <property type="match status" value="1"/>
</dbReference>
<evidence type="ECO:0000256" key="10">
    <source>
        <dbReference type="ARBA" id="ARBA00078850"/>
    </source>
</evidence>
<evidence type="ECO:0000256" key="4">
    <source>
        <dbReference type="ARBA" id="ARBA00022553"/>
    </source>
</evidence>
<dbReference type="CDD" id="cd06720">
    <property type="entry name" value="PDZ1_APBA1_3-like"/>
    <property type="match status" value="1"/>
</dbReference>
<dbReference type="FunFam" id="2.30.29.30:FF:000222">
    <property type="entry name" value="amyloid beta A4 precursor protein-binding family A member 3"/>
    <property type="match status" value="1"/>
</dbReference>
<keyword evidence="5" id="KW-0677">Repeat</keyword>
<keyword evidence="16" id="KW-1185">Reference proteome</keyword>
<dbReference type="SMART" id="SM00228">
    <property type="entry name" value="PDZ"/>
    <property type="match status" value="2"/>
</dbReference>
<evidence type="ECO:0000256" key="5">
    <source>
        <dbReference type="ARBA" id="ARBA00022737"/>
    </source>
</evidence>
<evidence type="ECO:0000313" key="15">
    <source>
        <dbReference type="EMBL" id="KAJ1085188.1"/>
    </source>
</evidence>
<feature type="compositionally biased region" description="Polar residues" evidence="12">
    <location>
        <begin position="227"/>
        <end position="236"/>
    </location>
</feature>
<dbReference type="InterPro" id="IPR051230">
    <property type="entry name" value="APP-Binding"/>
</dbReference>
<dbReference type="Gene3D" id="2.30.29.30">
    <property type="entry name" value="Pleckstrin-homology domain (PH domain)/Phosphotyrosine-binding domain (PTB)"/>
    <property type="match status" value="1"/>
</dbReference>
<proteinExistence type="predicted"/>
<evidence type="ECO:0000256" key="7">
    <source>
        <dbReference type="ARBA" id="ARBA00058713"/>
    </source>
</evidence>
<evidence type="ECO:0000259" key="14">
    <source>
        <dbReference type="PROSITE" id="PS50106"/>
    </source>
</evidence>
<evidence type="ECO:0000256" key="3">
    <source>
        <dbReference type="ARBA" id="ARBA00022490"/>
    </source>
</evidence>
<sequence length="865" mass="94980">MHLARMRSSKTTTLHCSRHGPHCHVQSFFPTLARLAVIMTEGSMDFQTDSTALPILEDNGLSGEVAEPPAMDLEEVAQTTSAFEQTNNIAHQLSSHLNMLSFLPPDLSTSSEETQSCSSVSGEASWHLQDHEEGLRPIVSQNNLRSCTNQTITAVLEFDAHQTSADTLHQEVYKNTSRVMEETPECDYSWKESQSVSSKMHGLSEQGRVSSGSDLMDLEEQSMGRKSPNTLKWSQEQPEDDHQHIQELLIQLSSQHLASCDDADSASDSVLPSEEGGTLGVHFGLETMEEKETQDIHNTPELFPECSPCPLHIATGRGLVVQERHGGLQAYHQRVPEIQSQHGLLFADADREDLLNLLRHQRVSTSEVGTGTPLARSEAVAGTSVEMCHDTSTPELECCGELEVATHHRSCQGSECCCTATGLERLVVGENQPWPERESAPEDSACMSPTSPDECPLTSRVRNLASCTPEDHHTQSNNDMVESVSFYPALKEVPGPCDPEDLLDGVIFGAKYLGSTQLTSEKNPSTSTRMRQAQEAVDRIKAPDGESQPMTEVDLFVSTQRIKVLTADNQEAMMDHPLQTISYIADIGSIVVLMARRKLPRRAEDTPGEKRLYKMICHVFHSSDAQVIAQAIGQAFSVAYQQFLHSSGIDPSKLTLDEFSNVLNQEELYNGDLVHFSKQENCKEIHIEKQKGEILGIAIVESGWGSILPTVVIANLMHGGPAEKSGELSIGDRIMSINGTSLVGLPLATCQNIIRDLKSLQHIALSIVHCPPVTTAIIRRPDSKHQLGFCVEDGIICSLMRGGIAERGGIRVGHRIIEINDQSVVATPHEKIIQTLMNAVGEVHIKTMPASTYRLLTGQEQPIYL</sequence>